<accession>A0ABN9WC67</accession>
<keyword evidence="2" id="KW-1185">Reference proteome</keyword>
<name>A0ABN9WC67_9DINO</name>
<reference evidence="1" key="1">
    <citation type="submission" date="2023-10" db="EMBL/GenBank/DDBJ databases">
        <authorList>
            <person name="Chen Y."/>
            <person name="Shah S."/>
            <person name="Dougan E. K."/>
            <person name="Thang M."/>
            <person name="Chan C."/>
        </authorList>
    </citation>
    <scope>NUCLEOTIDE SEQUENCE [LARGE SCALE GENOMIC DNA]</scope>
</reference>
<dbReference type="EMBL" id="CAUYUJ010018298">
    <property type="protein sequence ID" value="CAK0882476.1"/>
    <property type="molecule type" value="Genomic_DNA"/>
</dbReference>
<sequence length="192" mass="20900">MEEAVTGAVAEQEESLGQSSRRLLYQPQTLKYWTLDVYYTAKDEGGSVFTEDAMAEIRRFERSMFEFAGYEHFCHVDRDTETMECSIPNSVASIFNPSVQRVNGSDFDSTIEVAYDGQGECLSSASVADAVAALNQAGVSWWWDAGFDGSSASGMATRSQFRGGAPLGAASATAKLTDEMRAETQEMGSCTR</sequence>
<comment type="caution">
    <text evidence="1">The sequence shown here is derived from an EMBL/GenBank/DDBJ whole genome shotgun (WGS) entry which is preliminary data.</text>
</comment>
<evidence type="ECO:0000313" key="2">
    <source>
        <dbReference type="Proteomes" id="UP001189429"/>
    </source>
</evidence>
<dbReference type="PANTHER" id="PTHR46687">
    <property type="entry name" value="PROTEIN DISPATCHED HOMOLOG 3"/>
    <property type="match status" value="1"/>
</dbReference>
<proteinExistence type="predicted"/>
<dbReference type="PANTHER" id="PTHR46687:SF1">
    <property type="entry name" value="PROTEIN DISPATCHED HOMOLOG 3"/>
    <property type="match status" value="1"/>
</dbReference>
<gene>
    <name evidence="1" type="ORF">PCOR1329_LOCUS64983</name>
</gene>
<evidence type="ECO:0000313" key="1">
    <source>
        <dbReference type="EMBL" id="CAK0882476.1"/>
    </source>
</evidence>
<protein>
    <submittedName>
        <fullName evidence="1">Uncharacterized protein</fullName>
    </submittedName>
</protein>
<dbReference type="Proteomes" id="UP001189429">
    <property type="component" value="Unassembled WGS sequence"/>
</dbReference>
<organism evidence="1 2">
    <name type="scientific">Prorocentrum cordatum</name>
    <dbReference type="NCBI Taxonomy" id="2364126"/>
    <lineage>
        <taxon>Eukaryota</taxon>
        <taxon>Sar</taxon>
        <taxon>Alveolata</taxon>
        <taxon>Dinophyceae</taxon>
        <taxon>Prorocentrales</taxon>
        <taxon>Prorocentraceae</taxon>
        <taxon>Prorocentrum</taxon>
    </lineage>
</organism>
<dbReference type="InterPro" id="IPR042480">
    <property type="entry name" value="DISP3"/>
</dbReference>